<proteinExistence type="inferred from homology"/>
<dbReference type="PROSITE" id="PS51257">
    <property type="entry name" value="PROKAR_LIPOPROTEIN"/>
    <property type="match status" value="1"/>
</dbReference>
<dbReference type="GO" id="GO:0005975">
    <property type="term" value="P:carbohydrate metabolic process"/>
    <property type="evidence" value="ECO:0007669"/>
    <property type="project" value="InterPro"/>
</dbReference>
<dbReference type="PANTHER" id="PTHR10963">
    <property type="entry name" value="GLYCOSYL HYDROLASE-RELATED"/>
    <property type="match status" value="1"/>
</dbReference>
<dbReference type="Gene3D" id="2.60.120.200">
    <property type="match status" value="1"/>
</dbReference>
<dbReference type="PROSITE" id="PS51762">
    <property type="entry name" value="GH16_2"/>
    <property type="match status" value="1"/>
</dbReference>
<comment type="caution">
    <text evidence="4">The sequence shown here is derived from an EMBL/GenBank/DDBJ whole genome shotgun (WGS) entry which is preliminary data.</text>
</comment>
<dbReference type="InterPro" id="IPR000757">
    <property type="entry name" value="Beta-glucanase-like"/>
</dbReference>
<evidence type="ECO:0000313" key="5">
    <source>
        <dbReference type="Proteomes" id="UP000283003"/>
    </source>
</evidence>
<sequence length="308" mass="33972">MRFLLSGLVLALSACATVPEPDPAWSLVWSDEFDGEGIDGAKWGFDVDCWGGGNNERQCYTDRQKNARVEDSKLVIEAHRETLTGPALPEDQRTAANAGDTATKPFTSARLVSRGKAAWKYARIEVRAELPQGQGTWPAIWMLPERNTYGAWPLSGEIDVLEAVNLGVACTACPDGIESTILGTLHFGNARPDNRHKGEEMPYPPVLSGFHTYAVDWRQDRMVWTVDGKVFATRTADEWFTGARPDDPFAPFDHPFHLILNLAIGGGLPEGRGTGGVDDTEFPKRMRIDWVRVWQCEADPATAAACER</sequence>
<dbReference type="EMBL" id="RXOL01000001">
    <property type="protein sequence ID" value="RVQ69338.1"/>
    <property type="molecule type" value="Genomic_DNA"/>
</dbReference>
<dbReference type="InterPro" id="IPR050546">
    <property type="entry name" value="Glycosyl_Hydrlase_16"/>
</dbReference>
<keyword evidence="2" id="KW-0732">Signal</keyword>
<evidence type="ECO:0000256" key="2">
    <source>
        <dbReference type="SAM" id="SignalP"/>
    </source>
</evidence>
<accession>A0A437H151</accession>
<feature type="domain" description="GH16" evidence="3">
    <location>
        <begin position="11"/>
        <end position="299"/>
    </location>
</feature>
<feature type="chain" id="PRO_5019342642" evidence="2">
    <location>
        <begin position="17"/>
        <end position="308"/>
    </location>
</feature>
<dbReference type="RefSeq" id="WP_127611529.1">
    <property type="nucleotide sequence ID" value="NZ_RXOL01000001.1"/>
</dbReference>
<evidence type="ECO:0000259" key="3">
    <source>
        <dbReference type="PROSITE" id="PS51762"/>
    </source>
</evidence>
<comment type="similarity">
    <text evidence="1">Belongs to the glycosyl hydrolase 16 family.</text>
</comment>
<gene>
    <name evidence="4" type="ORF">EKN06_03905</name>
</gene>
<feature type="signal peptide" evidence="2">
    <location>
        <begin position="1"/>
        <end position="16"/>
    </location>
</feature>
<evidence type="ECO:0000313" key="4">
    <source>
        <dbReference type="EMBL" id="RVQ69338.1"/>
    </source>
</evidence>
<dbReference type="InterPro" id="IPR013320">
    <property type="entry name" value="ConA-like_dom_sf"/>
</dbReference>
<dbReference type="AlphaFoldDB" id="A0A437H151"/>
<keyword evidence="4" id="KW-0378">Hydrolase</keyword>
<dbReference type="OrthoDB" id="9809583at2"/>
<dbReference type="Pfam" id="PF00722">
    <property type="entry name" value="Glyco_hydro_16"/>
    <property type="match status" value="1"/>
</dbReference>
<reference evidence="4 5" key="1">
    <citation type="submission" date="2018-12" db="EMBL/GenBank/DDBJ databases">
        <title>Croceicoccus ponticola sp. nov., a lipolytic bacterium isolated from seawater.</title>
        <authorList>
            <person name="Yoon J.-H."/>
        </authorList>
    </citation>
    <scope>NUCLEOTIDE SEQUENCE [LARGE SCALE GENOMIC DNA]</scope>
    <source>
        <strain evidence="4 5">GM-16</strain>
    </source>
</reference>
<evidence type="ECO:0000256" key="1">
    <source>
        <dbReference type="ARBA" id="ARBA00006865"/>
    </source>
</evidence>
<keyword evidence="5" id="KW-1185">Reference proteome</keyword>
<dbReference type="SUPFAM" id="SSF49899">
    <property type="entry name" value="Concanavalin A-like lectins/glucanases"/>
    <property type="match status" value="1"/>
</dbReference>
<organism evidence="4 5">
    <name type="scientific">Croceicoccus ponticola</name>
    <dbReference type="NCBI Taxonomy" id="2217664"/>
    <lineage>
        <taxon>Bacteria</taxon>
        <taxon>Pseudomonadati</taxon>
        <taxon>Pseudomonadota</taxon>
        <taxon>Alphaproteobacteria</taxon>
        <taxon>Sphingomonadales</taxon>
        <taxon>Erythrobacteraceae</taxon>
        <taxon>Croceicoccus</taxon>
    </lineage>
</organism>
<protein>
    <submittedName>
        <fullName evidence="4">Glycoside hydrolase family 16 protein</fullName>
    </submittedName>
</protein>
<name>A0A437H151_9SPHN</name>
<dbReference type="PANTHER" id="PTHR10963:SF55">
    <property type="entry name" value="GLYCOSIDE HYDROLASE FAMILY 16 PROTEIN"/>
    <property type="match status" value="1"/>
</dbReference>
<dbReference type="CDD" id="cd08023">
    <property type="entry name" value="GH16_laminarinase_like"/>
    <property type="match status" value="1"/>
</dbReference>
<dbReference type="Proteomes" id="UP000283003">
    <property type="component" value="Unassembled WGS sequence"/>
</dbReference>
<dbReference type="GO" id="GO:0004553">
    <property type="term" value="F:hydrolase activity, hydrolyzing O-glycosyl compounds"/>
    <property type="evidence" value="ECO:0007669"/>
    <property type="project" value="InterPro"/>
</dbReference>